<evidence type="ECO:0000256" key="1">
    <source>
        <dbReference type="SAM" id="MobiDB-lite"/>
    </source>
</evidence>
<feature type="region of interest" description="Disordered" evidence="1">
    <location>
        <begin position="19"/>
        <end position="41"/>
    </location>
</feature>
<proteinExistence type="predicted"/>
<name>A0A8A8DAH6_9BURK</name>
<organism evidence="2 3">
    <name type="scientific">Burkholderia seminalis</name>
    <dbReference type="NCBI Taxonomy" id="488731"/>
    <lineage>
        <taxon>Bacteria</taxon>
        <taxon>Pseudomonadati</taxon>
        <taxon>Pseudomonadota</taxon>
        <taxon>Betaproteobacteria</taxon>
        <taxon>Burkholderiales</taxon>
        <taxon>Burkholderiaceae</taxon>
        <taxon>Burkholderia</taxon>
        <taxon>Burkholderia cepacia complex</taxon>
    </lineage>
</organism>
<reference evidence="2" key="1">
    <citation type="submission" date="2014-04" db="EMBL/GenBank/DDBJ databases">
        <authorList>
            <person name="Ho Y.-N."/>
            <person name="Huang C.-C."/>
        </authorList>
    </citation>
    <scope>NUCLEOTIDE SEQUENCE</scope>
    <source>
        <strain evidence="2">869T2</strain>
    </source>
</reference>
<dbReference type="RefSeq" id="WP_154233779.1">
    <property type="nucleotide sequence ID" value="NZ_CABVPV010000007.1"/>
</dbReference>
<gene>
    <name evidence="2" type="ORF">DT99_017310</name>
</gene>
<dbReference type="AlphaFoldDB" id="A0A8A8DAH6"/>
<dbReference type="EMBL" id="CP072521">
    <property type="protein sequence ID" value="QTO21689.1"/>
    <property type="molecule type" value="Genomic_DNA"/>
</dbReference>
<keyword evidence="3" id="KW-1185">Reference proteome</keyword>
<dbReference type="Proteomes" id="UP000027834">
    <property type="component" value="Chromosome 2"/>
</dbReference>
<evidence type="ECO:0000313" key="3">
    <source>
        <dbReference type="Proteomes" id="UP000027834"/>
    </source>
</evidence>
<accession>A0A8A8DAH6</accession>
<sequence>MANEWRHCVSISESPEIRHPHFQRFRPNRQIQPVSPPRGRRAVAQRVAAKQQPSPFRLFPNPK</sequence>
<reference evidence="2" key="2">
    <citation type="submission" date="2021-03" db="EMBL/GenBank/DDBJ databases">
        <title>Complete genome sequence of Burkholderia seminalis 869T2.</title>
        <authorList>
            <person name="Hung S.-H."/>
            <person name="Huang C.-T."/>
            <person name="Huang C.-C."/>
            <person name="Kuo C.-H."/>
        </authorList>
    </citation>
    <scope>NUCLEOTIDE SEQUENCE</scope>
    <source>
        <strain evidence="2">869T2</strain>
    </source>
</reference>
<evidence type="ECO:0000313" key="2">
    <source>
        <dbReference type="EMBL" id="QTO21689.1"/>
    </source>
</evidence>
<protein>
    <submittedName>
        <fullName evidence="2">Uncharacterized protein</fullName>
    </submittedName>
</protein>